<evidence type="ECO:0000313" key="2">
    <source>
        <dbReference type="Proteomes" id="UP000828048"/>
    </source>
</evidence>
<organism evidence="1 2">
    <name type="scientific">Vaccinium darrowii</name>
    <dbReference type="NCBI Taxonomy" id="229202"/>
    <lineage>
        <taxon>Eukaryota</taxon>
        <taxon>Viridiplantae</taxon>
        <taxon>Streptophyta</taxon>
        <taxon>Embryophyta</taxon>
        <taxon>Tracheophyta</taxon>
        <taxon>Spermatophyta</taxon>
        <taxon>Magnoliopsida</taxon>
        <taxon>eudicotyledons</taxon>
        <taxon>Gunneridae</taxon>
        <taxon>Pentapetalae</taxon>
        <taxon>asterids</taxon>
        <taxon>Ericales</taxon>
        <taxon>Ericaceae</taxon>
        <taxon>Vaccinioideae</taxon>
        <taxon>Vaccinieae</taxon>
        <taxon>Vaccinium</taxon>
    </lineage>
</organism>
<dbReference type="Proteomes" id="UP000828048">
    <property type="component" value="Chromosome 5"/>
</dbReference>
<sequence length="111" mass="12629">MNWPTHPKAYLRWNLTNLLDEAGVVPPLLDMACGNSESKELALYALIKVPLLLKLKHCCSIYASCVIAKCFGVLAKLASNNNIFRDRRVLRFEIKPQNFSSFFLQILKDNC</sequence>
<keyword evidence="2" id="KW-1185">Reference proteome</keyword>
<reference evidence="1 2" key="1">
    <citation type="journal article" date="2021" name="Hortic Res">
        <title>High-quality reference genome and annotation aids understanding of berry development for evergreen blueberry (Vaccinium darrowii).</title>
        <authorList>
            <person name="Yu J."/>
            <person name="Hulse-Kemp A.M."/>
            <person name="Babiker E."/>
            <person name="Staton M."/>
        </authorList>
    </citation>
    <scope>NUCLEOTIDE SEQUENCE [LARGE SCALE GENOMIC DNA]</scope>
    <source>
        <strain evidence="2">cv. NJ 8807/NJ 8810</strain>
        <tissue evidence="1">Young leaf</tissue>
    </source>
</reference>
<gene>
    <name evidence="1" type="ORF">Vadar_019305</name>
</gene>
<comment type="caution">
    <text evidence="1">The sequence shown here is derived from an EMBL/GenBank/DDBJ whole genome shotgun (WGS) entry which is preliminary data.</text>
</comment>
<protein>
    <submittedName>
        <fullName evidence="1">Uncharacterized protein</fullName>
    </submittedName>
</protein>
<accession>A0ACB7Y077</accession>
<proteinExistence type="predicted"/>
<dbReference type="EMBL" id="CM037155">
    <property type="protein sequence ID" value="KAH7846882.1"/>
    <property type="molecule type" value="Genomic_DNA"/>
</dbReference>
<name>A0ACB7Y077_9ERIC</name>
<evidence type="ECO:0000313" key="1">
    <source>
        <dbReference type="EMBL" id="KAH7846882.1"/>
    </source>
</evidence>